<gene>
    <name evidence="7" type="ORF">ILUMI_14411</name>
</gene>
<dbReference type="GO" id="GO:0015267">
    <property type="term" value="F:channel activity"/>
    <property type="evidence" value="ECO:0007669"/>
    <property type="project" value="InterPro"/>
</dbReference>
<keyword evidence="5" id="KW-0813">Transport</keyword>
<evidence type="ECO:0000256" key="4">
    <source>
        <dbReference type="ARBA" id="ARBA00023136"/>
    </source>
</evidence>
<keyword evidence="8" id="KW-1185">Reference proteome</keyword>
<dbReference type="InterPro" id="IPR023271">
    <property type="entry name" value="Aquaporin-like"/>
</dbReference>
<feature type="non-terminal residue" evidence="7">
    <location>
        <position position="1"/>
    </location>
</feature>
<dbReference type="InterPro" id="IPR034294">
    <property type="entry name" value="Aquaporin_transptr"/>
</dbReference>
<proteinExistence type="inferred from homology"/>
<feature type="transmembrane region" description="Helical" evidence="6">
    <location>
        <begin position="33"/>
        <end position="57"/>
    </location>
</feature>
<dbReference type="PANTHER" id="PTHR19139:SF270">
    <property type="entry name" value="ENTOMOGLYCEROPORIN 1-RELATED"/>
    <property type="match status" value="1"/>
</dbReference>
<keyword evidence="4 6" id="KW-0472">Membrane</keyword>
<protein>
    <recommendedName>
        <fullName evidence="9">Aquaporin</fullName>
    </recommendedName>
</protein>
<comment type="similarity">
    <text evidence="5">Belongs to the MIP/aquaporin (TC 1.A.8) family.</text>
</comment>
<name>A0A8K0G7S7_IGNLU</name>
<evidence type="ECO:0008006" key="9">
    <source>
        <dbReference type="Google" id="ProtNLM"/>
    </source>
</evidence>
<evidence type="ECO:0000256" key="6">
    <source>
        <dbReference type="SAM" id="Phobius"/>
    </source>
</evidence>
<dbReference type="PANTHER" id="PTHR19139">
    <property type="entry name" value="AQUAPORIN TRANSPORTER"/>
    <property type="match status" value="1"/>
</dbReference>
<sequence>MANSTKIEMNAINCKGEKDAGIDNSVKNYVPGAFVIFVTEVLGTAMLLFLGCMGVCIPEIVDVPVVPHFGGMGFGLTVLIVIQSLGHISGAHLNPQVTIAAVILGKIKPLLSLVYFMAEFIGALLGFLLLK</sequence>
<evidence type="ECO:0000256" key="2">
    <source>
        <dbReference type="ARBA" id="ARBA00022692"/>
    </source>
</evidence>
<dbReference type="GO" id="GO:0005886">
    <property type="term" value="C:plasma membrane"/>
    <property type="evidence" value="ECO:0007669"/>
    <property type="project" value="TreeGrafter"/>
</dbReference>
<dbReference type="OrthoDB" id="3222at2759"/>
<dbReference type="Proteomes" id="UP000801492">
    <property type="component" value="Unassembled WGS sequence"/>
</dbReference>
<reference evidence="7" key="1">
    <citation type="submission" date="2019-08" db="EMBL/GenBank/DDBJ databases">
        <title>The genome of the North American firefly Photinus pyralis.</title>
        <authorList>
            <consortium name="Photinus pyralis genome working group"/>
            <person name="Fallon T.R."/>
            <person name="Sander Lower S.E."/>
            <person name="Weng J.-K."/>
        </authorList>
    </citation>
    <scope>NUCLEOTIDE SEQUENCE</scope>
    <source>
        <strain evidence="7">TRF0915ILg1</strain>
        <tissue evidence="7">Whole body</tissue>
    </source>
</reference>
<feature type="transmembrane region" description="Helical" evidence="6">
    <location>
        <begin position="110"/>
        <end position="130"/>
    </location>
</feature>
<evidence type="ECO:0000313" key="7">
    <source>
        <dbReference type="EMBL" id="KAF2891762.1"/>
    </source>
</evidence>
<dbReference type="InterPro" id="IPR000425">
    <property type="entry name" value="MIP"/>
</dbReference>
<keyword evidence="3 6" id="KW-1133">Transmembrane helix</keyword>
<evidence type="ECO:0000256" key="3">
    <source>
        <dbReference type="ARBA" id="ARBA00022989"/>
    </source>
</evidence>
<evidence type="ECO:0000256" key="1">
    <source>
        <dbReference type="ARBA" id="ARBA00004141"/>
    </source>
</evidence>
<dbReference type="AlphaFoldDB" id="A0A8K0G7S7"/>
<dbReference type="Pfam" id="PF00230">
    <property type="entry name" value="MIP"/>
    <property type="match status" value="1"/>
</dbReference>
<organism evidence="7 8">
    <name type="scientific">Ignelater luminosus</name>
    <name type="common">Cucubano</name>
    <name type="synonym">Pyrophorus luminosus</name>
    <dbReference type="NCBI Taxonomy" id="2038154"/>
    <lineage>
        <taxon>Eukaryota</taxon>
        <taxon>Metazoa</taxon>
        <taxon>Ecdysozoa</taxon>
        <taxon>Arthropoda</taxon>
        <taxon>Hexapoda</taxon>
        <taxon>Insecta</taxon>
        <taxon>Pterygota</taxon>
        <taxon>Neoptera</taxon>
        <taxon>Endopterygota</taxon>
        <taxon>Coleoptera</taxon>
        <taxon>Polyphaga</taxon>
        <taxon>Elateriformia</taxon>
        <taxon>Elateroidea</taxon>
        <taxon>Elateridae</taxon>
        <taxon>Agrypninae</taxon>
        <taxon>Pyrophorini</taxon>
        <taxon>Ignelater</taxon>
    </lineage>
</organism>
<accession>A0A8K0G7S7</accession>
<keyword evidence="2 5" id="KW-0812">Transmembrane</keyword>
<dbReference type="Gene3D" id="1.20.1080.10">
    <property type="entry name" value="Glycerol uptake facilitator protein"/>
    <property type="match status" value="1"/>
</dbReference>
<evidence type="ECO:0000313" key="8">
    <source>
        <dbReference type="Proteomes" id="UP000801492"/>
    </source>
</evidence>
<comment type="caution">
    <text evidence="7">The sequence shown here is derived from an EMBL/GenBank/DDBJ whole genome shotgun (WGS) entry which is preliminary data.</text>
</comment>
<dbReference type="EMBL" id="VTPC01023631">
    <property type="protein sequence ID" value="KAF2891762.1"/>
    <property type="molecule type" value="Genomic_DNA"/>
</dbReference>
<dbReference type="PRINTS" id="PR00783">
    <property type="entry name" value="MINTRINSICP"/>
</dbReference>
<feature type="transmembrane region" description="Helical" evidence="6">
    <location>
        <begin position="69"/>
        <end position="90"/>
    </location>
</feature>
<dbReference type="SUPFAM" id="SSF81338">
    <property type="entry name" value="Aquaporin-like"/>
    <property type="match status" value="1"/>
</dbReference>
<comment type="subcellular location">
    <subcellularLocation>
        <location evidence="1">Membrane</location>
        <topology evidence="1">Multi-pass membrane protein</topology>
    </subcellularLocation>
</comment>
<evidence type="ECO:0000256" key="5">
    <source>
        <dbReference type="RuleBase" id="RU000477"/>
    </source>
</evidence>